<gene>
    <name evidence="2" type="ORF">E1J24_18050</name>
</gene>
<sequence length="72" mass="8387">MRVACIALKRHCAVMSPYAKQQFCWRRSALARDEASPVMPIARKRAPTAARVHPRMDNRRPFQPVQRAADWR</sequence>
<comment type="caution">
    <text evidence="2">The sequence shown here is derived from an EMBL/GenBank/DDBJ whole genome shotgun (WGS) entry which is preliminary data.</text>
</comment>
<organism evidence="2 3">
    <name type="scientific">Xanthomonas hortorum pv. pelargonii</name>
    <dbReference type="NCBI Taxonomy" id="453602"/>
    <lineage>
        <taxon>Bacteria</taxon>
        <taxon>Pseudomonadati</taxon>
        <taxon>Pseudomonadota</taxon>
        <taxon>Gammaproteobacteria</taxon>
        <taxon>Lysobacterales</taxon>
        <taxon>Lysobacteraceae</taxon>
        <taxon>Xanthomonas</taxon>
    </lineage>
</organism>
<proteinExistence type="predicted"/>
<evidence type="ECO:0000313" key="3">
    <source>
        <dbReference type="Proteomes" id="UP000548771"/>
    </source>
</evidence>
<dbReference type="AlphaFoldDB" id="A0AAW9ZUL6"/>
<dbReference type="Proteomes" id="UP000548771">
    <property type="component" value="Unassembled WGS sequence"/>
</dbReference>
<evidence type="ECO:0000256" key="1">
    <source>
        <dbReference type="SAM" id="MobiDB-lite"/>
    </source>
</evidence>
<evidence type="ECO:0000313" key="2">
    <source>
        <dbReference type="EMBL" id="NMI23693.1"/>
    </source>
</evidence>
<feature type="region of interest" description="Disordered" evidence="1">
    <location>
        <begin position="41"/>
        <end position="72"/>
    </location>
</feature>
<accession>A0AAW9ZUL6</accession>
<protein>
    <submittedName>
        <fullName evidence="2">Uncharacterized protein</fullName>
    </submittedName>
</protein>
<dbReference type="EMBL" id="SMDX01000027">
    <property type="protein sequence ID" value="NMI23693.1"/>
    <property type="molecule type" value="Genomic_DNA"/>
</dbReference>
<reference evidence="3" key="1">
    <citation type="journal article" date="2020" name="Syst. Appl. Microbiol.">
        <title>Clarifying the taxonomy of the causal agent of bacterial leaf spot of lettuce through a polyphasic approach reveals that Xanthomonas cynarae Trebaol et al. 2000 emend. Timilsina et al. 2019 is a later heterotypic synonym of Xanthomonas hortorum Vauterin et al. 1995.</title>
        <authorList>
            <person name="Moriniere L."/>
            <person name="Burlet A."/>
            <person name="Rosenthal E.R."/>
            <person name="Nesme X."/>
            <person name="Portier P."/>
            <person name="Bull C.T."/>
            <person name="Lavire C."/>
            <person name="Fischer-Le Saux M."/>
            <person name="Bertolla F."/>
        </authorList>
    </citation>
    <scope>NUCLEOTIDE SEQUENCE [LARGE SCALE GENOMIC DNA]</scope>
    <source>
        <strain evidence="3">CFBP2533</strain>
    </source>
</reference>
<name>A0AAW9ZUL6_9XANT</name>